<feature type="domain" description="Cell envelope-related transcriptional attenuator" evidence="4">
    <location>
        <begin position="118"/>
        <end position="268"/>
    </location>
</feature>
<dbReference type="Pfam" id="PF03816">
    <property type="entry name" value="LytR_cpsA_psr"/>
    <property type="match status" value="1"/>
</dbReference>
<evidence type="ECO:0000259" key="5">
    <source>
        <dbReference type="Pfam" id="PF13399"/>
    </source>
</evidence>
<feature type="region of interest" description="Disordered" evidence="2">
    <location>
        <begin position="1"/>
        <end position="35"/>
    </location>
</feature>
<proteinExistence type="inferred from homology"/>
<comment type="similarity">
    <text evidence="1">Belongs to the LytR/CpsA/Psr (LCP) family.</text>
</comment>
<evidence type="ECO:0000256" key="1">
    <source>
        <dbReference type="ARBA" id="ARBA00006068"/>
    </source>
</evidence>
<dbReference type="Gene3D" id="3.40.630.190">
    <property type="entry name" value="LCP protein"/>
    <property type="match status" value="1"/>
</dbReference>
<dbReference type="InterPro" id="IPR050922">
    <property type="entry name" value="LytR/CpsA/Psr_CW_biosynth"/>
</dbReference>
<name>A0A1V2IGD9_9ACTN</name>
<keyword evidence="3" id="KW-1133">Transmembrane helix</keyword>
<feature type="compositionally biased region" description="Basic and acidic residues" evidence="2">
    <location>
        <begin position="18"/>
        <end position="35"/>
    </location>
</feature>
<feature type="compositionally biased region" description="Low complexity" evidence="2">
    <location>
        <begin position="486"/>
        <end position="507"/>
    </location>
</feature>
<organism evidence="6 7">
    <name type="scientific">Pseudofrankia asymbiotica</name>
    <dbReference type="NCBI Taxonomy" id="1834516"/>
    <lineage>
        <taxon>Bacteria</taxon>
        <taxon>Bacillati</taxon>
        <taxon>Actinomycetota</taxon>
        <taxon>Actinomycetes</taxon>
        <taxon>Frankiales</taxon>
        <taxon>Frankiaceae</taxon>
        <taxon>Pseudofrankia</taxon>
    </lineage>
</organism>
<dbReference type="Proteomes" id="UP000188929">
    <property type="component" value="Unassembled WGS sequence"/>
</dbReference>
<dbReference type="NCBIfam" id="TIGR00350">
    <property type="entry name" value="lytR_cpsA_psr"/>
    <property type="match status" value="1"/>
</dbReference>
<dbReference type="Gene3D" id="3.30.70.2390">
    <property type="match status" value="1"/>
</dbReference>
<dbReference type="InterPro" id="IPR027381">
    <property type="entry name" value="LytR/CpsA/Psr_C"/>
</dbReference>
<reference evidence="7" key="1">
    <citation type="submission" date="2016-10" db="EMBL/GenBank/DDBJ databases">
        <title>Frankia sp. NRRL B-16386 Genome sequencing.</title>
        <authorList>
            <person name="Ghodhbane-Gtari F."/>
            <person name="Swanson E."/>
            <person name="Gueddou A."/>
            <person name="Hezbri K."/>
            <person name="Ktari K."/>
            <person name="Nouioui I."/>
            <person name="Morris K."/>
            <person name="Simpson S."/>
            <person name="Abebe-Akele F."/>
            <person name="Thomas K."/>
            <person name="Gtari M."/>
            <person name="Tisa L.S."/>
        </authorList>
    </citation>
    <scope>NUCLEOTIDE SEQUENCE [LARGE SCALE GENOMIC DNA]</scope>
    <source>
        <strain evidence="7">NRRL B-16386</strain>
    </source>
</reference>
<dbReference type="OrthoDB" id="3759589at2"/>
<gene>
    <name evidence="6" type="ORF">BL253_06035</name>
</gene>
<protein>
    <submittedName>
        <fullName evidence="6">Transcriptional regulator</fullName>
    </submittedName>
</protein>
<dbReference type="EMBL" id="MOMC01000012">
    <property type="protein sequence ID" value="ONH32273.1"/>
    <property type="molecule type" value="Genomic_DNA"/>
</dbReference>
<keyword evidence="3" id="KW-0812">Transmembrane</keyword>
<evidence type="ECO:0000259" key="4">
    <source>
        <dbReference type="Pfam" id="PF03816"/>
    </source>
</evidence>
<dbReference type="PANTHER" id="PTHR33392:SF6">
    <property type="entry name" value="POLYISOPRENYL-TEICHOIC ACID--PEPTIDOGLYCAN TEICHOIC ACID TRANSFERASE TAGU"/>
    <property type="match status" value="1"/>
</dbReference>
<feature type="domain" description="LytR/CpsA/Psr regulator C-terminal" evidence="5">
    <location>
        <begin position="389"/>
        <end position="474"/>
    </location>
</feature>
<dbReference type="STRING" id="1834516.BL253_06035"/>
<dbReference type="Pfam" id="PF13399">
    <property type="entry name" value="LytR_C"/>
    <property type="match status" value="1"/>
</dbReference>
<evidence type="ECO:0000313" key="7">
    <source>
        <dbReference type="Proteomes" id="UP000188929"/>
    </source>
</evidence>
<keyword evidence="7" id="KW-1185">Reference proteome</keyword>
<evidence type="ECO:0000256" key="3">
    <source>
        <dbReference type="SAM" id="Phobius"/>
    </source>
</evidence>
<dbReference type="PANTHER" id="PTHR33392">
    <property type="entry name" value="POLYISOPRENYL-TEICHOIC ACID--PEPTIDOGLYCAN TEICHOIC ACID TRANSFERASE TAGU"/>
    <property type="match status" value="1"/>
</dbReference>
<evidence type="ECO:0000313" key="6">
    <source>
        <dbReference type="EMBL" id="ONH32273.1"/>
    </source>
</evidence>
<feature type="region of interest" description="Disordered" evidence="2">
    <location>
        <begin position="486"/>
        <end position="524"/>
    </location>
</feature>
<sequence length="524" mass="54289">MTEAPPKSPVDVSLRLPPDLDPRGRPRARRTDAARGRARRALVVMAATLSCLVFVAATGGYTVYRYFDGQISRIKLNLGGDRPTENAGGAVNFLLVGSDSRAGTGSQFESEGAVDGERSDTTMIANLAPDGTTTLVSFPRDTLVSIPGHGRSKLNSAITTGGPSLLIRTIERMTGIRIDHYVSVDLDGFRRMTNAIGGVTVCLRQLPDGSTANLRDPWSQWRGVVGANHIDGEQALAFVRQRHGLPNGDFDRIHRQQQFIGAVFEKATSTGVLANPARLEGLLQAALSSLTVDDSTKIDDLQRLATRLRGLSADQIRFETIPVRPPTPAEGANALGELPVFGSVQIYDPSDLDAFLAPLRGERAQGSSPTATAGPGGIPKGPASPRSGVRVNVYNGTGVAGTGDTTAASLARAGFETGAARTWTGGSLATSQVRYAPGREADARAVAAVVPEARVAVDSALRAGTVTLILGTGFTGLDRAAIAANAGSGTSSTAPGAAGAAGTDSPAPAAPPRTASDLTTSCTY</sequence>
<feature type="transmembrane region" description="Helical" evidence="3">
    <location>
        <begin position="41"/>
        <end position="64"/>
    </location>
</feature>
<dbReference type="InterPro" id="IPR004474">
    <property type="entry name" value="LytR_CpsA_psr"/>
</dbReference>
<evidence type="ECO:0000256" key="2">
    <source>
        <dbReference type="SAM" id="MobiDB-lite"/>
    </source>
</evidence>
<dbReference type="RefSeq" id="WP_076814308.1">
    <property type="nucleotide sequence ID" value="NZ_MOMC01000012.1"/>
</dbReference>
<dbReference type="AlphaFoldDB" id="A0A1V2IGD9"/>
<accession>A0A1V2IGD9</accession>
<keyword evidence="3" id="KW-0472">Membrane</keyword>
<comment type="caution">
    <text evidence="6">The sequence shown here is derived from an EMBL/GenBank/DDBJ whole genome shotgun (WGS) entry which is preliminary data.</text>
</comment>
<feature type="region of interest" description="Disordered" evidence="2">
    <location>
        <begin position="363"/>
        <end position="387"/>
    </location>
</feature>